<dbReference type="STRING" id="985895.E4ZLS0"/>
<dbReference type="OrthoDB" id="10009520at2759"/>
<dbReference type="eggNOG" id="KOG1812">
    <property type="taxonomic scope" value="Eukaryota"/>
</dbReference>
<dbReference type="PANTHER" id="PTHR22770">
    <property type="entry name" value="UBIQUITIN CONJUGATING ENZYME 7 INTERACTING PROTEIN-RELATED"/>
    <property type="match status" value="1"/>
</dbReference>
<evidence type="ECO:0000256" key="8">
    <source>
        <dbReference type="SAM" id="MobiDB-lite"/>
    </source>
</evidence>
<name>E4ZLS0_LEPMJ</name>
<accession>E4ZLS0</accession>
<dbReference type="AlphaFoldDB" id="E4ZLS0"/>
<keyword evidence="6" id="KW-0833">Ubl conjugation pathway</keyword>
<organism evidence="11">
    <name type="scientific">Leptosphaeria maculans (strain JN3 / isolate v23.1.3 / race Av1-4-5-6-7-8)</name>
    <name type="common">Blackleg fungus</name>
    <name type="synonym">Phoma lingam</name>
    <dbReference type="NCBI Taxonomy" id="985895"/>
    <lineage>
        <taxon>Eukaryota</taxon>
        <taxon>Fungi</taxon>
        <taxon>Dikarya</taxon>
        <taxon>Ascomycota</taxon>
        <taxon>Pezizomycotina</taxon>
        <taxon>Dothideomycetes</taxon>
        <taxon>Pleosporomycetidae</taxon>
        <taxon>Pleosporales</taxon>
        <taxon>Pleosporineae</taxon>
        <taxon>Leptosphaeriaceae</taxon>
        <taxon>Plenodomus</taxon>
        <taxon>Plenodomus lingam/Leptosphaeria maculans species complex</taxon>
    </lineage>
</organism>
<dbReference type="GO" id="GO:0016740">
    <property type="term" value="F:transferase activity"/>
    <property type="evidence" value="ECO:0007669"/>
    <property type="project" value="UniProtKB-KW"/>
</dbReference>
<dbReference type="SUPFAM" id="SSF57850">
    <property type="entry name" value="RING/U-box"/>
    <property type="match status" value="1"/>
</dbReference>
<evidence type="ECO:0000256" key="5">
    <source>
        <dbReference type="ARBA" id="ARBA00022771"/>
    </source>
</evidence>
<evidence type="ECO:0000313" key="10">
    <source>
        <dbReference type="EMBL" id="CBX92750.1"/>
    </source>
</evidence>
<dbReference type="PANTHER" id="PTHR22770:SF47">
    <property type="entry name" value="E3 UBIQUITIN-PROTEIN LIGASE RNF216"/>
    <property type="match status" value="1"/>
</dbReference>
<dbReference type="OMA" id="CNMETHI"/>
<proteinExistence type="predicted"/>
<feature type="region of interest" description="Disordered" evidence="8">
    <location>
        <begin position="83"/>
        <end position="106"/>
    </location>
</feature>
<keyword evidence="3" id="KW-0479">Metal-binding</keyword>
<dbReference type="CDD" id="cd20353">
    <property type="entry name" value="Rcat_RBR_RNF216"/>
    <property type="match status" value="1"/>
</dbReference>
<dbReference type="VEuPathDB" id="FungiDB:LEMA_P054560.1"/>
<dbReference type="InterPro" id="IPR044066">
    <property type="entry name" value="TRIAD_supradom"/>
</dbReference>
<evidence type="ECO:0000256" key="2">
    <source>
        <dbReference type="ARBA" id="ARBA00022679"/>
    </source>
</evidence>
<feature type="region of interest" description="Disordered" evidence="8">
    <location>
        <begin position="741"/>
        <end position="761"/>
    </location>
</feature>
<feature type="domain" description="RING-type" evidence="9">
    <location>
        <begin position="315"/>
        <end position="529"/>
    </location>
</feature>
<evidence type="ECO:0000259" key="9">
    <source>
        <dbReference type="PROSITE" id="PS51873"/>
    </source>
</evidence>
<gene>
    <name evidence="10" type="ORF">LEMA_P054560.1</name>
</gene>
<dbReference type="GO" id="GO:0008270">
    <property type="term" value="F:zinc ion binding"/>
    <property type="evidence" value="ECO:0007669"/>
    <property type="project" value="UniProtKB-KW"/>
</dbReference>
<keyword evidence="2" id="KW-0808">Transferase</keyword>
<protein>
    <submittedName>
        <fullName evidence="10">Predicted protein</fullName>
    </submittedName>
</protein>
<dbReference type="Proteomes" id="UP000002668">
    <property type="component" value="Genome"/>
</dbReference>
<keyword evidence="4" id="KW-0677">Repeat</keyword>
<dbReference type="InParanoid" id="E4ZLS0"/>
<dbReference type="EMBL" id="FP929094">
    <property type="protein sequence ID" value="CBX92750.1"/>
    <property type="molecule type" value="Genomic_DNA"/>
</dbReference>
<evidence type="ECO:0000313" key="11">
    <source>
        <dbReference type="Proteomes" id="UP000002668"/>
    </source>
</evidence>
<feature type="region of interest" description="Disordered" evidence="8">
    <location>
        <begin position="164"/>
        <end position="197"/>
    </location>
</feature>
<dbReference type="InterPro" id="IPR051628">
    <property type="entry name" value="LUBAC_E3_Ligases"/>
</dbReference>
<dbReference type="HOGENOM" id="CLU_009961_3_0_1"/>
<reference evidence="11" key="1">
    <citation type="journal article" date="2011" name="Nat. Commun.">
        <title>Effector diversification within compartments of the Leptosphaeria maculans genome affected by Repeat-Induced Point mutations.</title>
        <authorList>
            <person name="Rouxel T."/>
            <person name="Grandaubert J."/>
            <person name="Hane J.K."/>
            <person name="Hoede C."/>
            <person name="van de Wouw A.P."/>
            <person name="Couloux A."/>
            <person name="Dominguez V."/>
            <person name="Anthouard V."/>
            <person name="Bally P."/>
            <person name="Bourras S."/>
            <person name="Cozijnsen A.J."/>
            <person name="Ciuffetti L.M."/>
            <person name="Degrave A."/>
            <person name="Dilmaghani A."/>
            <person name="Duret L."/>
            <person name="Fudal I."/>
            <person name="Goodwin S.B."/>
            <person name="Gout L."/>
            <person name="Glaser N."/>
            <person name="Linglin J."/>
            <person name="Kema G.H.J."/>
            <person name="Lapalu N."/>
            <person name="Lawrence C.B."/>
            <person name="May K."/>
            <person name="Meyer M."/>
            <person name="Ollivier B."/>
            <person name="Poulain J."/>
            <person name="Schoch C.L."/>
            <person name="Simon A."/>
            <person name="Spatafora J.W."/>
            <person name="Stachowiak A."/>
            <person name="Turgeon B.G."/>
            <person name="Tyler B.M."/>
            <person name="Vincent D."/>
            <person name="Weissenbach J."/>
            <person name="Amselem J."/>
            <person name="Quesneville H."/>
            <person name="Oliver R.P."/>
            <person name="Wincker P."/>
            <person name="Balesdent M.-H."/>
            <person name="Howlett B.J."/>
        </authorList>
    </citation>
    <scope>NUCLEOTIDE SEQUENCE [LARGE SCALE GENOMIC DNA]</scope>
    <source>
        <strain evidence="11">JN3 / isolate v23.1.3 / race Av1-4-5-6-7-8</strain>
    </source>
</reference>
<dbReference type="CDD" id="cd20339">
    <property type="entry name" value="BRcat_RBR_RNF216"/>
    <property type="match status" value="1"/>
</dbReference>
<keyword evidence="11" id="KW-1185">Reference proteome</keyword>
<comment type="pathway">
    <text evidence="1">Protein modification; protein ubiquitination.</text>
</comment>
<feature type="region of interest" description="Disordered" evidence="8">
    <location>
        <begin position="1"/>
        <end position="30"/>
    </location>
</feature>
<evidence type="ECO:0000256" key="4">
    <source>
        <dbReference type="ARBA" id="ARBA00022737"/>
    </source>
</evidence>
<dbReference type="InterPro" id="IPR047546">
    <property type="entry name" value="Rcat_RBR_RNF216"/>
</dbReference>
<dbReference type="Gene3D" id="1.20.120.1750">
    <property type="match status" value="1"/>
</dbReference>
<sequence>MVRPGLEGGHEIIELSSEASSENEDERGPDVAVERCDAELARDAGGDLQVFDNMSENIYQPELFGENDDELIDLTAIPDVDVPSSDHCVTDDRKPRPNAQATGPKDIGQLVTESDCLQMVLNVFPDISIDHALKVINEKTRDATRTVDRCELLIAGLLDGEEYPKEADESKNRKRKRDDDDDDGNLSDYERGERDENITDYEQDALNLLKDEFLNVPIRHLSYMLKKEKTLFKAFGVLEEQLQTYKQIATPFAKIAKPRVKHGTELILIERGSKIPKELHAAKRRKEITAAKRQQAMETDQAEEMNLRQAQIANQMGECACCFDDLPLNRMISCNGRTAHFYCMDCPRQQIETLMGQSRCRPTCFGVTDCNGTFSRTQLQQVLSEKTFERLEHMQQMEDLKAAGLDFLSECPFCDFKMECPPVNIDKEFRCEGNKCGKTSCRLCNMETHIPLSCEEAKKEGKLTFRHIIEEAMSSALIRHCNQCRQPFVKEMGCNKMTCSHCRNVQCYVCSKNVTGYDHFGEFEHGKCPLHENIEDRHEEEVKKAADEAMTKLRAENPDLSEADLMIKVSDRVKQVEDVRKGRAAAEAGAFPFHMVGEQLHNRALPRPHPPVPGPAPLVGVAGIQVQGWDVDFHGPPAREQAPRPAPLFRPPAHILITLRLPVSTPCSSSHISITHLVKHSIKFYRYVRAATGITHLIRIARIAGPLRVMRWALPGYARRARNLGQDGVVAERVEAAPVPNPNALGLRPPIPHQAQPQDRRRDEFVNHIEEVAEFLEVHQHAQADREFHAREVAVGPRTFAQRLLRRLEIPRVIEGQVSGQDVQEHLQRGA</sequence>
<evidence type="ECO:0000256" key="3">
    <source>
        <dbReference type="ARBA" id="ARBA00022723"/>
    </source>
</evidence>
<dbReference type="PROSITE" id="PS51873">
    <property type="entry name" value="TRIAD"/>
    <property type="match status" value="1"/>
</dbReference>
<evidence type="ECO:0000256" key="7">
    <source>
        <dbReference type="ARBA" id="ARBA00022833"/>
    </source>
</evidence>
<evidence type="ECO:0000256" key="6">
    <source>
        <dbReference type="ARBA" id="ARBA00022786"/>
    </source>
</evidence>
<dbReference type="Pfam" id="PF26200">
    <property type="entry name" value="Rcat_RNF216"/>
    <property type="match status" value="1"/>
</dbReference>
<keyword evidence="7" id="KW-0862">Zinc</keyword>
<evidence type="ECO:0000256" key="1">
    <source>
        <dbReference type="ARBA" id="ARBA00004906"/>
    </source>
</evidence>
<dbReference type="InterPro" id="IPR047545">
    <property type="entry name" value="BRcat_RBR_RNF216"/>
</dbReference>
<keyword evidence="5" id="KW-0863">Zinc-finger</keyword>
<feature type="compositionally biased region" description="Basic and acidic residues" evidence="8">
    <location>
        <begin position="188"/>
        <end position="197"/>
    </location>
</feature>